<dbReference type="AlphaFoldDB" id="A0A9Q2WHY5"/>
<evidence type="ECO:0000313" key="1">
    <source>
        <dbReference type="EMBL" id="MBT8550547.1"/>
    </source>
</evidence>
<dbReference type="EMBL" id="JAANEY010000001">
    <property type="protein sequence ID" value="MBT8550547.1"/>
    <property type="molecule type" value="Genomic_DNA"/>
</dbReference>
<proteinExistence type="predicted"/>
<accession>A0A9Q2WHY5</accession>
<gene>
    <name evidence="1" type="ORF">G6731_01040</name>
</gene>
<protein>
    <submittedName>
        <fullName evidence="1">Uncharacterized protein</fullName>
    </submittedName>
</protein>
<comment type="caution">
    <text evidence="1">The sequence shown here is derived from an EMBL/GenBank/DDBJ whole genome shotgun (WGS) entry which is preliminary data.</text>
</comment>
<sequence length="92" mass="9977">MARAPRKSLTAEDLKKKLEAAKEALKALEKRAYAGEVTEAIKNSSIPAEFKKIKESAKDVSDIAILEAIGNAVGIKRLVVSQAEVKKRASKK</sequence>
<name>A0A9Q2WHY5_9BURK</name>
<organism evidence="1 2">
    <name type="scientific">Polynucleobacter paneuropaeus</name>
    <dbReference type="NCBI Taxonomy" id="2527775"/>
    <lineage>
        <taxon>Bacteria</taxon>
        <taxon>Pseudomonadati</taxon>
        <taxon>Pseudomonadota</taxon>
        <taxon>Betaproteobacteria</taxon>
        <taxon>Burkholderiales</taxon>
        <taxon>Burkholderiaceae</taxon>
        <taxon>Polynucleobacter</taxon>
    </lineage>
</organism>
<dbReference type="Proteomes" id="UP000783102">
    <property type="component" value="Unassembled WGS sequence"/>
</dbReference>
<reference evidence="1" key="1">
    <citation type="journal article" date="2021" name="Genome Biol. Evol.">
        <title>Continental-Scale Gene Flow Prevents Allopatric Divergence of Pelagic Freshwater Bacteria.</title>
        <authorList>
            <person name="Hoetzinger M."/>
            <person name="Pitt A."/>
            <person name="Huemer A."/>
            <person name="Hahn M.W."/>
        </authorList>
    </citation>
    <scope>NUCLEOTIDE SEQUENCE</scope>
    <source>
        <strain evidence="1">SM1-W8</strain>
    </source>
</reference>
<evidence type="ECO:0000313" key="2">
    <source>
        <dbReference type="Proteomes" id="UP000783102"/>
    </source>
</evidence>